<dbReference type="SUPFAM" id="SSF54373">
    <property type="entry name" value="FAD-linked reductases, C-terminal domain"/>
    <property type="match status" value="1"/>
</dbReference>
<protein>
    <recommendedName>
        <fullName evidence="6">FAD dependent oxidoreductase domain-containing protein</fullName>
    </recommendedName>
</protein>
<dbReference type="Pfam" id="PF01266">
    <property type="entry name" value="DAO"/>
    <property type="match status" value="1"/>
</dbReference>
<proteinExistence type="inferred from homology"/>
<gene>
    <name evidence="7" type="ORF">QQS21_004373</name>
</gene>
<comment type="cofactor">
    <cofactor evidence="1">
        <name>FAD</name>
        <dbReference type="ChEBI" id="CHEBI:57692"/>
    </cofactor>
</comment>
<evidence type="ECO:0000313" key="7">
    <source>
        <dbReference type="EMBL" id="KAK2603423.1"/>
    </source>
</evidence>
<dbReference type="Proteomes" id="UP001251528">
    <property type="component" value="Unassembled WGS sequence"/>
</dbReference>
<evidence type="ECO:0000256" key="4">
    <source>
        <dbReference type="ARBA" id="ARBA00022827"/>
    </source>
</evidence>
<sequence>MTSPISQHSAPIAIVGAGVFGLSTALHLARRGYTNVKVFDKQPYDETLYSYADGCDSASADINKLIRSAYGGQKEYQDLGTEAIALWDSWNEELKSSGASVPPGMALGDDIWINNGVLSCSDAKTLTAFDKATVDAMEAAGHHKTQLITSEFADRSIADARGLGTAMQPFSKNIIGVLDTTGGLIKADKACRFALHKAKSLGVRFFLDPEAGAFDSFLHGKSEKYVTGIKTADGKSHEAFMTIMACGGWTPSILPSLDGLCETTAGSVFMFKIPENSDLRARFHHSNFPNWMFNVRSGAEGGLYGFPIDESGVLKIGYRGTKYTNPVLQPDGIERSVPITRWTQHEKITQVPEQAQKVVAKFIDEYLPELRQEGIDVWMTRLCWYTDTFDNHYVIDRVQGFEGLMCATGGSGHAFKFLPNIGDWVVDIMEGVRMERPAVKAWAWRSLRDGQIPANYLMEGSTGAKSLKNVTLVSRDTWSEK</sequence>
<evidence type="ECO:0000259" key="6">
    <source>
        <dbReference type="Pfam" id="PF01266"/>
    </source>
</evidence>
<dbReference type="GO" id="GO:0050660">
    <property type="term" value="F:flavin adenine dinucleotide binding"/>
    <property type="evidence" value="ECO:0007669"/>
    <property type="project" value="InterPro"/>
</dbReference>
<comment type="similarity">
    <text evidence="2">Belongs to the MSOX/MTOX family.</text>
</comment>
<comment type="caution">
    <text evidence="7">The sequence shown here is derived from an EMBL/GenBank/DDBJ whole genome shotgun (WGS) entry which is preliminary data.</text>
</comment>
<dbReference type="InterPro" id="IPR045170">
    <property type="entry name" value="MTOX"/>
</dbReference>
<evidence type="ECO:0000313" key="8">
    <source>
        <dbReference type="Proteomes" id="UP001251528"/>
    </source>
</evidence>
<evidence type="ECO:0000256" key="5">
    <source>
        <dbReference type="ARBA" id="ARBA00023002"/>
    </source>
</evidence>
<accession>A0AAJ0CRG0</accession>
<dbReference type="PANTHER" id="PTHR10961:SF15">
    <property type="entry name" value="FAD DEPENDENT OXIDOREDUCTASE DOMAIN-CONTAINING PROTEIN"/>
    <property type="match status" value="1"/>
</dbReference>
<evidence type="ECO:0000256" key="3">
    <source>
        <dbReference type="ARBA" id="ARBA00022630"/>
    </source>
</evidence>
<reference evidence="7" key="1">
    <citation type="submission" date="2023-06" db="EMBL/GenBank/DDBJ databases">
        <title>Conoideocrella luteorostrata (Hypocreales: Clavicipitaceae), a potential biocontrol fungus for elongate hemlock scale in United States Christmas tree production areas.</title>
        <authorList>
            <person name="Barrett H."/>
            <person name="Lovett B."/>
            <person name="Macias A.M."/>
            <person name="Stajich J.E."/>
            <person name="Kasson M.T."/>
        </authorList>
    </citation>
    <scope>NUCLEOTIDE SEQUENCE</scope>
    <source>
        <strain evidence="7">ARSEF 14590</strain>
    </source>
</reference>
<dbReference type="GO" id="GO:0008115">
    <property type="term" value="F:sarcosine oxidase activity"/>
    <property type="evidence" value="ECO:0007669"/>
    <property type="project" value="TreeGrafter"/>
</dbReference>
<name>A0AAJ0CRG0_9HYPO</name>
<dbReference type="SUPFAM" id="SSF51905">
    <property type="entry name" value="FAD/NAD(P)-binding domain"/>
    <property type="match status" value="1"/>
</dbReference>
<dbReference type="InterPro" id="IPR006076">
    <property type="entry name" value="FAD-dep_OxRdtase"/>
</dbReference>
<dbReference type="Gene3D" id="3.50.50.60">
    <property type="entry name" value="FAD/NAD(P)-binding domain"/>
    <property type="match status" value="1"/>
</dbReference>
<keyword evidence="8" id="KW-1185">Reference proteome</keyword>
<keyword evidence="3" id="KW-0285">Flavoprotein</keyword>
<dbReference type="InterPro" id="IPR036188">
    <property type="entry name" value="FAD/NAD-bd_sf"/>
</dbReference>
<evidence type="ECO:0000256" key="1">
    <source>
        <dbReference type="ARBA" id="ARBA00001974"/>
    </source>
</evidence>
<organism evidence="7 8">
    <name type="scientific">Conoideocrella luteorostrata</name>
    <dbReference type="NCBI Taxonomy" id="1105319"/>
    <lineage>
        <taxon>Eukaryota</taxon>
        <taxon>Fungi</taxon>
        <taxon>Dikarya</taxon>
        <taxon>Ascomycota</taxon>
        <taxon>Pezizomycotina</taxon>
        <taxon>Sordariomycetes</taxon>
        <taxon>Hypocreomycetidae</taxon>
        <taxon>Hypocreales</taxon>
        <taxon>Clavicipitaceae</taxon>
        <taxon>Conoideocrella</taxon>
    </lineage>
</organism>
<feature type="domain" description="FAD dependent oxidoreductase" evidence="6">
    <location>
        <begin position="12"/>
        <end position="427"/>
    </location>
</feature>
<keyword evidence="4" id="KW-0274">FAD</keyword>
<dbReference type="EMBL" id="JASWJB010000064">
    <property type="protein sequence ID" value="KAK2603423.1"/>
    <property type="molecule type" value="Genomic_DNA"/>
</dbReference>
<dbReference type="AlphaFoldDB" id="A0AAJ0CRG0"/>
<dbReference type="Gene3D" id="3.30.9.10">
    <property type="entry name" value="D-Amino Acid Oxidase, subunit A, domain 2"/>
    <property type="match status" value="1"/>
</dbReference>
<dbReference type="PANTHER" id="PTHR10961">
    <property type="entry name" value="PEROXISOMAL SARCOSINE OXIDASE"/>
    <property type="match status" value="1"/>
</dbReference>
<keyword evidence="5" id="KW-0560">Oxidoreductase</keyword>
<evidence type="ECO:0000256" key="2">
    <source>
        <dbReference type="ARBA" id="ARBA00010989"/>
    </source>
</evidence>